<organism evidence="1">
    <name type="scientific">Arion vulgaris</name>
    <dbReference type="NCBI Taxonomy" id="1028688"/>
    <lineage>
        <taxon>Eukaryota</taxon>
        <taxon>Metazoa</taxon>
        <taxon>Spiralia</taxon>
        <taxon>Lophotrochozoa</taxon>
        <taxon>Mollusca</taxon>
        <taxon>Gastropoda</taxon>
        <taxon>Heterobranchia</taxon>
        <taxon>Euthyneura</taxon>
        <taxon>Panpulmonata</taxon>
        <taxon>Eupulmonata</taxon>
        <taxon>Stylommatophora</taxon>
        <taxon>Helicina</taxon>
        <taxon>Arionoidea</taxon>
        <taxon>Arionidae</taxon>
        <taxon>Arion</taxon>
    </lineage>
</organism>
<accession>A0A0B7C275</accession>
<dbReference type="EMBL" id="HACG01052683">
    <property type="protein sequence ID" value="CEK99554.1"/>
    <property type="molecule type" value="Transcribed_RNA"/>
</dbReference>
<name>A0A0B7C275_9EUPU</name>
<dbReference type="AlphaFoldDB" id="A0A0B7C275"/>
<gene>
    <name evidence="1" type="primary">ORF221546</name>
</gene>
<evidence type="ECO:0000313" key="1">
    <source>
        <dbReference type="EMBL" id="CEK99554.1"/>
    </source>
</evidence>
<feature type="non-terminal residue" evidence="1">
    <location>
        <position position="72"/>
    </location>
</feature>
<proteinExistence type="predicted"/>
<protein>
    <submittedName>
        <fullName evidence="1">Uncharacterized protein</fullName>
    </submittedName>
</protein>
<reference evidence="1" key="1">
    <citation type="submission" date="2014-12" db="EMBL/GenBank/DDBJ databases">
        <title>Insight into the proteome of Arion vulgaris.</title>
        <authorList>
            <person name="Aradska J."/>
            <person name="Bulat T."/>
            <person name="Smidak R."/>
            <person name="Sarate P."/>
            <person name="Gangsoo J."/>
            <person name="Sialana F."/>
            <person name="Bilban M."/>
            <person name="Lubec G."/>
        </authorList>
    </citation>
    <scope>NUCLEOTIDE SEQUENCE</scope>
    <source>
        <tissue evidence="1">Skin</tissue>
    </source>
</reference>
<sequence length="72" mass="7855">PVCDASSKKSDKAETKVINIPTWVSPLYRSYGIGGPFGPCGPFPNTDLAEQKKKRGTILCQWIRKIFGKSAA</sequence>
<feature type="non-terminal residue" evidence="1">
    <location>
        <position position="1"/>
    </location>
</feature>